<dbReference type="Pfam" id="PF06445">
    <property type="entry name" value="GyrI-like"/>
    <property type="match status" value="1"/>
</dbReference>
<dbReference type="InterPro" id="IPR029442">
    <property type="entry name" value="GyrI-like"/>
</dbReference>
<evidence type="ECO:0000313" key="3">
    <source>
        <dbReference type="Proteomes" id="UP001519287"/>
    </source>
</evidence>
<gene>
    <name evidence="2" type="ORF">J2Z66_003921</name>
</gene>
<comment type="caution">
    <text evidence="2">The sequence shown here is derived from an EMBL/GenBank/DDBJ whole genome shotgun (WGS) entry which is preliminary data.</text>
</comment>
<dbReference type="EMBL" id="JAGGLB010000013">
    <property type="protein sequence ID" value="MBP1992313.1"/>
    <property type="molecule type" value="Genomic_DNA"/>
</dbReference>
<dbReference type="SUPFAM" id="SSF55136">
    <property type="entry name" value="Probable bacterial effector-binding domain"/>
    <property type="match status" value="1"/>
</dbReference>
<evidence type="ECO:0000259" key="1">
    <source>
        <dbReference type="Pfam" id="PF06445"/>
    </source>
</evidence>
<sequence length="115" mass="13297">MDRSKEDWAWTLLIMQPDVVTPELFMTVWNDTVKKKALPLLDQVKWTSIEEGLSAQIMHIGPYTEEGTAVEKLDSLMEKEGLEKNGKHHEIYLSDPRKAAPDKLRTIIRQPVRLK</sequence>
<evidence type="ECO:0000313" key="2">
    <source>
        <dbReference type="EMBL" id="MBP1992313.1"/>
    </source>
</evidence>
<feature type="domain" description="GyrI-like small molecule binding" evidence="1">
    <location>
        <begin position="39"/>
        <end position="112"/>
    </location>
</feature>
<dbReference type="Proteomes" id="UP001519287">
    <property type="component" value="Unassembled WGS sequence"/>
</dbReference>
<organism evidence="2 3">
    <name type="scientific">Paenibacillus eucommiae</name>
    <dbReference type="NCBI Taxonomy" id="1355755"/>
    <lineage>
        <taxon>Bacteria</taxon>
        <taxon>Bacillati</taxon>
        <taxon>Bacillota</taxon>
        <taxon>Bacilli</taxon>
        <taxon>Bacillales</taxon>
        <taxon>Paenibacillaceae</taxon>
        <taxon>Paenibacillus</taxon>
    </lineage>
</organism>
<keyword evidence="3" id="KW-1185">Reference proteome</keyword>
<dbReference type="RefSeq" id="WP_209973208.1">
    <property type="nucleotide sequence ID" value="NZ_JAGGLB010000013.1"/>
</dbReference>
<reference evidence="2 3" key="1">
    <citation type="submission" date="2021-03" db="EMBL/GenBank/DDBJ databases">
        <title>Genomic Encyclopedia of Type Strains, Phase IV (KMG-IV): sequencing the most valuable type-strain genomes for metagenomic binning, comparative biology and taxonomic classification.</title>
        <authorList>
            <person name="Goeker M."/>
        </authorList>
    </citation>
    <scope>NUCLEOTIDE SEQUENCE [LARGE SCALE GENOMIC DNA]</scope>
    <source>
        <strain evidence="2 3">DSM 26048</strain>
    </source>
</reference>
<protein>
    <recommendedName>
        <fullName evidence="1">GyrI-like small molecule binding domain-containing protein</fullName>
    </recommendedName>
</protein>
<proteinExistence type="predicted"/>
<name>A0ABS4IXM0_9BACL</name>
<dbReference type="Gene3D" id="3.20.80.10">
    <property type="entry name" value="Regulatory factor, effector binding domain"/>
    <property type="match status" value="1"/>
</dbReference>
<accession>A0ABS4IXM0</accession>
<dbReference type="InterPro" id="IPR011256">
    <property type="entry name" value="Reg_factor_effector_dom_sf"/>
</dbReference>